<comment type="function">
    <text evidence="1">PPIases accelerate the folding of proteins. It catalyzes the cis-trans isomerization of proline imidic peptide bonds in oligopeptides.</text>
</comment>
<gene>
    <name evidence="3" type="ORF">A2725_00545</name>
</gene>
<evidence type="ECO:0000259" key="2">
    <source>
        <dbReference type="PROSITE" id="PS50072"/>
    </source>
</evidence>
<evidence type="ECO:0000313" key="3">
    <source>
        <dbReference type="EMBL" id="OGH60123.1"/>
    </source>
</evidence>
<dbReference type="InterPro" id="IPR044666">
    <property type="entry name" value="Cyclophilin_A-like"/>
</dbReference>
<reference evidence="3 4" key="1">
    <citation type="journal article" date="2016" name="Nat. Commun.">
        <title>Thousands of microbial genomes shed light on interconnected biogeochemical processes in an aquifer system.</title>
        <authorList>
            <person name="Anantharaman K."/>
            <person name="Brown C.T."/>
            <person name="Hug L.A."/>
            <person name="Sharon I."/>
            <person name="Castelle C.J."/>
            <person name="Probst A.J."/>
            <person name="Thomas B.C."/>
            <person name="Singh A."/>
            <person name="Wilkins M.J."/>
            <person name="Karaoz U."/>
            <person name="Brodie E.L."/>
            <person name="Williams K.H."/>
            <person name="Hubbard S.S."/>
            <person name="Banfield J.F."/>
        </authorList>
    </citation>
    <scope>NUCLEOTIDE SEQUENCE [LARGE SCALE GENOMIC DNA]</scope>
</reference>
<dbReference type="PROSITE" id="PS50072">
    <property type="entry name" value="CSA_PPIASE_2"/>
    <property type="match status" value="1"/>
</dbReference>
<dbReference type="CDD" id="cd00317">
    <property type="entry name" value="cyclophilin"/>
    <property type="match status" value="1"/>
</dbReference>
<keyword evidence="1" id="KW-0413">Isomerase</keyword>
<dbReference type="SUPFAM" id="SSF50891">
    <property type="entry name" value="Cyclophilin-like"/>
    <property type="match status" value="1"/>
</dbReference>
<dbReference type="Proteomes" id="UP000177067">
    <property type="component" value="Unassembled WGS sequence"/>
</dbReference>
<keyword evidence="1" id="KW-0732">Signal</keyword>
<organism evidence="3 4">
    <name type="scientific">Candidatus Magasanikbacteria bacterium RIFCSPHIGHO2_01_FULL_33_34</name>
    <dbReference type="NCBI Taxonomy" id="1798671"/>
    <lineage>
        <taxon>Bacteria</taxon>
        <taxon>Candidatus Magasanikiibacteriota</taxon>
    </lineage>
</organism>
<dbReference type="Pfam" id="PF00160">
    <property type="entry name" value="Pro_isomerase"/>
    <property type="match status" value="1"/>
</dbReference>
<proteinExistence type="inferred from homology"/>
<dbReference type="InterPro" id="IPR029000">
    <property type="entry name" value="Cyclophilin-like_dom_sf"/>
</dbReference>
<dbReference type="EMBL" id="MFPS01000003">
    <property type="protein sequence ID" value="OGH60123.1"/>
    <property type="molecule type" value="Genomic_DNA"/>
</dbReference>
<feature type="signal peptide" evidence="1">
    <location>
        <begin position="1"/>
        <end position="21"/>
    </location>
</feature>
<dbReference type="AlphaFoldDB" id="A0A1F6LLF4"/>
<comment type="catalytic activity">
    <reaction evidence="1">
        <text>[protein]-peptidylproline (omega=180) = [protein]-peptidylproline (omega=0)</text>
        <dbReference type="Rhea" id="RHEA:16237"/>
        <dbReference type="Rhea" id="RHEA-COMP:10747"/>
        <dbReference type="Rhea" id="RHEA-COMP:10748"/>
        <dbReference type="ChEBI" id="CHEBI:83833"/>
        <dbReference type="ChEBI" id="CHEBI:83834"/>
        <dbReference type="EC" id="5.2.1.8"/>
    </reaction>
</comment>
<keyword evidence="1" id="KW-0697">Rotamase</keyword>
<protein>
    <recommendedName>
        <fullName evidence="1">Peptidyl-prolyl cis-trans isomerase</fullName>
        <shortName evidence="1">PPIase</shortName>
        <ecNumber evidence="1">5.2.1.8</ecNumber>
    </recommendedName>
</protein>
<evidence type="ECO:0000313" key="4">
    <source>
        <dbReference type="Proteomes" id="UP000177067"/>
    </source>
</evidence>
<dbReference type="Gene3D" id="2.40.100.10">
    <property type="entry name" value="Cyclophilin-like"/>
    <property type="match status" value="1"/>
</dbReference>
<name>A0A1F6LLF4_9BACT</name>
<comment type="caution">
    <text evidence="3">The sequence shown here is derived from an EMBL/GenBank/DDBJ whole genome shotgun (WGS) entry which is preliminary data.</text>
</comment>
<comment type="similarity">
    <text evidence="1">Belongs to the cyclophilin-type PPIase family.</text>
</comment>
<accession>A0A1F6LLF4</accession>
<dbReference type="EC" id="5.2.1.8" evidence="1"/>
<dbReference type="PANTHER" id="PTHR45625:SF16">
    <property type="entry name" value="PEPTIDYL-PROLYL CIS-TRANS ISOMERASE"/>
    <property type="match status" value="1"/>
</dbReference>
<dbReference type="GO" id="GO:0003755">
    <property type="term" value="F:peptidyl-prolyl cis-trans isomerase activity"/>
    <property type="evidence" value="ECO:0007669"/>
    <property type="project" value="UniProtKB-UniRule"/>
</dbReference>
<dbReference type="PRINTS" id="PR00153">
    <property type="entry name" value="CSAPPISMRASE"/>
</dbReference>
<dbReference type="PANTHER" id="PTHR45625">
    <property type="entry name" value="PEPTIDYL-PROLYL CIS-TRANS ISOMERASE-RELATED"/>
    <property type="match status" value="1"/>
</dbReference>
<sequence length="217" mass="23971">MKHLIILSTFFILLGAGCSKTAINNNLQVKDANKLNNPIIEEKNTMRNLAQHKDLASEYSKAVLKTNKGDITIEFFGNLSPLTVNNFLNLAEEGLYNGTKFHRVIKDFMIQSGDPNSKTDNVMMYGSGGPGYKFDDEFNNERLVRGNIAMANSGPNTNGSQFFIVTAESTPWLDGKHVNFGKVIAGMDVVDAIENAQTNGRDLPVESIIIERVELVK</sequence>
<feature type="chain" id="PRO_5009363496" description="Peptidyl-prolyl cis-trans isomerase" evidence="1">
    <location>
        <begin position="22"/>
        <end position="217"/>
    </location>
</feature>
<dbReference type="PROSITE" id="PS51257">
    <property type="entry name" value="PROKAR_LIPOPROTEIN"/>
    <property type="match status" value="1"/>
</dbReference>
<evidence type="ECO:0000256" key="1">
    <source>
        <dbReference type="RuleBase" id="RU363019"/>
    </source>
</evidence>
<feature type="domain" description="PPIase cyclophilin-type" evidence="2">
    <location>
        <begin position="58"/>
        <end position="215"/>
    </location>
</feature>
<dbReference type="InterPro" id="IPR002130">
    <property type="entry name" value="Cyclophilin-type_PPIase_dom"/>
</dbReference>